<dbReference type="EMBL" id="GU942971">
    <property type="protein sequence ID" value="ADD93224.1"/>
    <property type="molecule type" value="Genomic_DNA"/>
</dbReference>
<evidence type="ECO:0000259" key="2">
    <source>
        <dbReference type="Pfam" id="PF04406"/>
    </source>
</evidence>
<dbReference type="GO" id="GO:0005694">
    <property type="term" value="C:chromosome"/>
    <property type="evidence" value="ECO:0007669"/>
    <property type="project" value="InterPro"/>
</dbReference>
<dbReference type="Gene3D" id="1.10.10.10">
    <property type="entry name" value="Winged helix-like DNA-binding domain superfamily/Winged helix DNA-binding domain"/>
    <property type="match status" value="1"/>
</dbReference>
<evidence type="ECO:0000256" key="1">
    <source>
        <dbReference type="PROSITE-ProRule" id="PRU01385"/>
    </source>
</evidence>
<accession>D6PBX3</accession>
<organism evidence="3">
    <name type="scientific">uncultured archaeon MedDCM-OCT-S08-C37</name>
    <dbReference type="NCBI Taxonomy" id="743097"/>
    <lineage>
        <taxon>Archaea</taxon>
        <taxon>environmental samples</taxon>
    </lineage>
</organism>
<feature type="domain" description="Spo11/DNA topoisomerase VI subunit A N-terminal" evidence="2">
    <location>
        <begin position="71"/>
        <end position="134"/>
    </location>
</feature>
<name>D6PBX3_9ARCH</name>
<keyword evidence="1" id="KW-0799">Topoisomerase</keyword>
<dbReference type="InterPro" id="IPR004085">
    <property type="entry name" value="TopoVI_A"/>
</dbReference>
<dbReference type="PANTHER" id="PTHR10848">
    <property type="entry name" value="MEIOTIC RECOMBINATION PROTEIN SPO11"/>
    <property type="match status" value="1"/>
</dbReference>
<dbReference type="InterPro" id="IPR002815">
    <property type="entry name" value="Spo11/TopoVI_A"/>
</dbReference>
<comment type="similarity">
    <text evidence="1">Belongs to the TOP6A family.</text>
</comment>
<dbReference type="AlphaFoldDB" id="D6PBX3"/>
<dbReference type="PRINTS" id="PR01552">
    <property type="entry name" value="TPISMRASE6A"/>
</dbReference>
<dbReference type="GO" id="GO:0003918">
    <property type="term" value="F:DNA topoisomerase type II (double strand cut, ATP-hydrolyzing) activity"/>
    <property type="evidence" value="ECO:0007669"/>
    <property type="project" value="UniProtKB-UniRule"/>
</dbReference>
<keyword evidence="1" id="KW-0238">DNA-binding</keyword>
<dbReference type="GO" id="GO:0003677">
    <property type="term" value="F:DNA binding"/>
    <property type="evidence" value="ECO:0007669"/>
    <property type="project" value="UniProtKB-UniRule"/>
</dbReference>
<dbReference type="InterPro" id="IPR036388">
    <property type="entry name" value="WH-like_DNA-bd_sf"/>
</dbReference>
<reference evidence="3" key="1">
    <citation type="journal article" date="2010" name="ISME J.">
        <title>Metagenome of the Mediterranean deep chlorophyll maximum studied by direct and fosmid library 454 pyrosequencing.</title>
        <authorList>
            <person name="Ghai R."/>
            <person name="Martin-Cuadrado A.B."/>
            <person name="Molto A.G."/>
            <person name="Heredia I.G."/>
            <person name="Cabrera R."/>
            <person name="Martin J."/>
            <person name="Verdu M."/>
            <person name="Deschamps P."/>
            <person name="Moreira D."/>
            <person name="Lopez-Garcia P."/>
            <person name="Mira A."/>
            <person name="Rodriguez-Valera F."/>
        </authorList>
    </citation>
    <scope>NUCLEOTIDE SEQUENCE</scope>
</reference>
<evidence type="ECO:0000313" key="3">
    <source>
        <dbReference type="EMBL" id="ADD93224.1"/>
    </source>
</evidence>
<dbReference type="GO" id="GO:0005524">
    <property type="term" value="F:ATP binding"/>
    <property type="evidence" value="ECO:0007669"/>
    <property type="project" value="InterPro"/>
</dbReference>
<dbReference type="SUPFAM" id="SSF56726">
    <property type="entry name" value="DNA topoisomerase IV, alpha subunit"/>
    <property type="match status" value="1"/>
</dbReference>
<comment type="catalytic activity">
    <reaction evidence="1">
        <text>ATP-dependent breakage, passage and rejoining of double-stranded DNA.</text>
        <dbReference type="EC" id="5.6.2.2"/>
    </reaction>
</comment>
<sequence length="159" mass="18136">MVQRFTSDETKKAMHLVVKEMYDKIVDGEPPTMTLPVRTKTNIGFDKKLGVYKYGKKRSIRDATSLGSAKQLLRALYVVEFIEEMIDAGKSSTLREMYYISESWGLGKFGSQNESNNLAEDLEIVTKCLREDFKLRPEEDGARMIGNLTLRERIGEENG</sequence>
<dbReference type="PANTHER" id="PTHR10848:SF0">
    <property type="entry name" value="MEIOTIC RECOMBINATION PROTEIN SPO11"/>
    <property type="match status" value="1"/>
</dbReference>
<dbReference type="InterPro" id="IPR036078">
    <property type="entry name" value="Spo11/TopoVI_A_sf"/>
</dbReference>
<keyword evidence="1" id="KW-0413">Isomerase</keyword>
<dbReference type="InterPro" id="IPR013049">
    <property type="entry name" value="Spo11/TopoVI_A_N"/>
</dbReference>
<protein>
    <recommendedName>
        <fullName evidence="2">Spo11/DNA topoisomerase VI subunit A N-terminal domain-containing protein</fullName>
    </recommendedName>
</protein>
<feature type="active site" description="O-(5'-phospho-DNA)-tyrosine intermediate" evidence="1">
    <location>
        <position position="99"/>
    </location>
</feature>
<dbReference type="Pfam" id="PF04406">
    <property type="entry name" value="TP6A_N"/>
    <property type="match status" value="1"/>
</dbReference>
<proteinExistence type="inferred from homology"/>
<dbReference type="GO" id="GO:0006265">
    <property type="term" value="P:DNA topological change"/>
    <property type="evidence" value="ECO:0007669"/>
    <property type="project" value="InterPro"/>
</dbReference>
<dbReference type="PROSITE" id="PS52041">
    <property type="entry name" value="TOPO_IIB"/>
    <property type="match status" value="1"/>
</dbReference>